<dbReference type="Pfam" id="PF00486">
    <property type="entry name" value="Trans_reg_C"/>
    <property type="match status" value="1"/>
</dbReference>
<feature type="domain" description="OmpR/PhoB-type" evidence="3">
    <location>
        <begin position="71"/>
        <end position="169"/>
    </location>
</feature>
<keyword evidence="5" id="KW-1185">Reference proteome</keyword>
<dbReference type="Proteomes" id="UP001237780">
    <property type="component" value="Unassembled WGS sequence"/>
</dbReference>
<dbReference type="InterPro" id="IPR036388">
    <property type="entry name" value="WH-like_DNA-bd_sf"/>
</dbReference>
<dbReference type="InterPro" id="IPR027417">
    <property type="entry name" value="P-loop_NTPase"/>
</dbReference>
<accession>A0ABU0S3D5</accession>
<dbReference type="PROSITE" id="PS51755">
    <property type="entry name" value="OMPR_PHOB"/>
    <property type="match status" value="1"/>
</dbReference>
<evidence type="ECO:0000256" key="2">
    <source>
        <dbReference type="PROSITE-ProRule" id="PRU01091"/>
    </source>
</evidence>
<dbReference type="SUPFAM" id="SSF46894">
    <property type="entry name" value="C-terminal effector domain of the bipartite response regulators"/>
    <property type="match status" value="1"/>
</dbReference>
<dbReference type="EMBL" id="JAUSZT010000002">
    <property type="protein sequence ID" value="MDQ0995233.1"/>
    <property type="molecule type" value="Genomic_DNA"/>
</dbReference>
<dbReference type="PANTHER" id="PTHR47691">
    <property type="entry name" value="REGULATOR-RELATED"/>
    <property type="match status" value="1"/>
</dbReference>
<dbReference type="RefSeq" id="WP_307276185.1">
    <property type="nucleotide sequence ID" value="NZ_JAUSZT010000002.1"/>
</dbReference>
<feature type="DNA-binding region" description="OmpR/PhoB-type" evidence="2">
    <location>
        <begin position="71"/>
        <end position="169"/>
    </location>
</feature>
<dbReference type="CDD" id="cd00383">
    <property type="entry name" value="trans_reg_C"/>
    <property type="match status" value="1"/>
</dbReference>
<sequence>MALSDFKRARRSSNTIEDLRRSLATFILSQPAVQHVSICLENWPVRYIVQFIMNCESRMSHHLGFQTLSKQTAFQFGDFRFLPEAQSLLYKGQPVGLGGRGFDILTLLVARAGEVVSKADLFAHVWPDYIVHDHNLKVNVGNLRRSLAELDPSMEYIVTIAGRGYKFVAALESDRPALARQVVASASHHIAAPQVRPLLGRDDATRQISEKLDQAGYVTIVGPGGAGKTSLAVTVAEQSCGANEAIAFADLSTLSDPRFVVPAIASALGVSLGFDDPIAGVIDVLRHNRLLLIIDNCEHVIAMAATIVERISADVPSARIIATSREPLRTRHEQIHFLSGLAYPHQTTTLSISDALQFPAIQLFISKAYGSGDTKPTDEYVRSVVSICSRLDGLALAIELAAGTASVLAPSALDDLFRDGFHTMNRGARDAPLRHQSLEATLDWSYRLLPDREAVLLGLLSVFSGRFNADDVEAMYSAGALEPITGRDALSQLVAKSLVSAEYDGGTVHYRLAESTGAYAARRLSGSLYREKARRHFAVRTKDKLQIAEREWSSQTSREWLGKYRRQIDDVRAAIGWAFDPAGDAALGVELVVAALPLWQELSAFREMLEAIDLAGSNSAALMALAPLGRAKLSTARAWAMTLARHMHPQTDDVWRESIFHANGSRDAEFQIRSVCGQAVFLAYSGRPRTALRSMNEFAAAKALDWTTAPDGKRLLAHIKIYAGEFNSASTHLEALMDDWGHLEEGHGLSRFQVDLPAGIRFSQAFLSWLQGDSDRASRLAGQAIDRAADLDHMISLGNAISLAALPIAFVEGDLETASRLQHQLADVSRRESVGIYEGTAKFFAGAIQSSRGEQAGFTLMQDSISGLLRGNWRARVPFYRSLLAEAYLAASELQLAEDSLRAVLAETGIREERWWHPDLWRVAGMIAAGNRRTDKAMRYFQTSLDCARAMGAGAATKRTQLAIDATDFG</sequence>
<dbReference type="PRINTS" id="PR00364">
    <property type="entry name" value="DISEASERSIST"/>
</dbReference>
<dbReference type="SUPFAM" id="SSF52540">
    <property type="entry name" value="P-loop containing nucleoside triphosphate hydrolases"/>
    <property type="match status" value="1"/>
</dbReference>
<gene>
    <name evidence="4" type="ORF">QFZ34_000410</name>
</gene>
<evidence type="ECO:0000313" key="4">
    <source>
        <dbReference type="EMBL" id="MDQ0995233.1"/>
    </source>
</evidence>
<evidence type="ECO:0000259" key="3">
    <source>
        <dbReference type="PROSITE" id="PS51755"/>
    </source>
</evidence>
<protein>
    <submittedName>
        <fullName evidence="4">ATPase/DNA-binding winged helix-turn-helix (WHTH) protein</fullName>
    </submittedName>
</protein>
<dbReference type="SMART" id="SM00862">
    <property type="entry name" value="Trans_reg_C"/>
    <property type="match status" value="1"/>
</dbReference>
<dbReference type="InterPro" id="IPR016032">
    <property type="entry name" value="Sig_transdc_resp-reg_C-effctor"/>
</dbReference>
<dbReference type="Gene3D" id="1.10.10.10">
    <property type="entry name" value="Winged helix-like DNA-binding domain superfamily/Winged helix DNA-binding domain"/>
    <property type="match status" value="1"/>
</dbReference>
<reference evidence="4 5" key="1">
    <citation type="submission" date="2023-07" db="EMBL/GenBank/DDBJ databases">
        <title>Comparative genomics of wheat-associated soil bacteria to identify genetic determinants of phenazine resistance.</title>
        <authorList>
            <person name="Mouncey N."/>
        </authorList>
    </citation>
    <scope>NUCLEOTIDE SEQUENCE [LARGE SCALE GENOMIC DNA]</scope>
    <source>
        <strain evidence="4 5">W4I11</strain>
    </source>
</reference>
<dbReference type="InterPro" id="IPR058852">
    <property type="entry name" value="HTH_77"/>
</dbReference>
<keyword evidence="1 2" id="KW-0238">DNA-binding</keyword>
<comment type="caution">
    <text evidence="4">The sequence shown here is derived from an EMBL/GenBank/DDBJ whole genome shotgun (WGS) entry which is preliminary data.</text>
</comment>
<dbReference type="PANTHER" id="PTHR47691:SF3">
    <property type="entry name" value="HTH-TYPE TRANSCRIPTIONAL REGULATOR RV0890C-RELATED"/>
    <property type="match status" value="1"/>
</dbReference>
<dbReference type="InterPro" id="IPR001867">
    <property type="entry name" value="OmpR/PhoB-type_DNA-bd"/>
</dbReference>
<dbReference type="Pfam" id="PF25872">
    <property type="entry name" value="HTH_77"/>
    <property type="match status" value="1"/>
</dbReference>
<dbReference type="Gene3D" id="3.40.50.300">
    <property type="entry name" value="P-loop containing nucleotide triphosphate hydrolases"/>
    <property type="match status" value="1"/>
</dbReference>
<organism evidence="4 5">
    <name type="scientific">Phyllobacterium ifriqiyense</name>
    <dbReference type="NCBI Taxonomy" id="314238"/>
    <lineage>
        <taxon>Bacteria</taxon>
        <taxon>Pseudomonadati</taxon>
        <taxon>Pseudomonadota</taxon>
        <taxon>Alphaproteobacteria</taxon>
        <taxon>Hyphomicrobiales</taxon>
        <taxon>Phyllobacteriaceae</taxon>
        <taxon>Phyllobacterium</taxon>
    </lineage>
</organism>
<evidence type="ECO:0000313" key="5">
    <source>
        <dbReference type="Proteomes" id="UP001237780"/>
    </source>
</evidence>
<name>A0ABU0S3D5_9HYPH</name>
<proteinExistence type="predicted"/>
<dbReference type="InterPro" id="IPR049945">
    <property type="entry name" value="AAA_22"/>
</dbReference>
<dbReference type="Pfam" id="PF13401">
    <property type="entry name" value="AAA_22"/>
    <property type="match status" value="1"/>
</dbReference>
<evidence type="ECO:0000256" key="1">
    <source>
        <dbReference type="ARBA" id="ARBA00023125"/>
    </source>
</evidence>